<dbReference type="Pfam" id="PF03883">
    <property type="entry name" value="H2O2_YaaD"/>
    <property type="match status" value="1"/>
</dbReference>
<accession>A0A543NKF5</accession>
<feature type="region of interest" description="Disordered" evidence="1">
    <location>
        <begin position="1"/>
        <end position="22"/>
    </location>
</feature>
<dbReference type="GO" id="GO:0005829">
    <property type="term" value="C:cytosol"/>
    <property type="evidence" value="ECO:0007669"/>
    <property type="project" value="TreeGrafter"/>
</dbReference>
<dbReference type="AlphaFoldDB" id="A0A543NKF5"/>
<evidence type="ECO:0000313" key="2">
    <source>
        <dbReference type="EMBL" id="TQN32297.1"/>
    </source>
</evidence>
<dbReference type="RefSeq" id="WP_141923812.1">
    <property type="nucleotide sequence ID" value="NZ_VFQC01000001.1"/>
</dbReference>
<evidence type="ECO:0000313" key="3">
    <source>
        <dbReference type="Proteomes" id="UP000317422"/>
    </source>
</evidence>
<dbReference type="EMBL" id="VFQC01000001">
    <property type="protein sequence ID" value="TQN32297.1"/>
    <property type="molecule type" value="Genomic_DNA"/>
</dbReference>
<protein>
    <submittedName>
        <fullName evidence="2">Uncharacterized protein</fullName>
    </submittedName>
</protein>
<evidence type="ECO:0000256" key="1">
    <source>
        <dbReference type="SAM" id="MobiDB-lite"/>
    </source>
</evidence>
<name>A0A543NKF5_9ACTN</name>
<dbReference type="GO" id="GO:0033194">
    <property type="term" value="P:response to hydroperoxide"/>
    <property type="evidence" value="ECO:0007669"/>
    <property type="project" value="TreeGrafter"/>
</dbReference>
<sequence>MLFLLPPSEGKATAGSGPRLDPAALSLPETASARETVLEALETLCAGPEEDARQVLGLSAGQAAKIAHNRELRTAPTLRAADLYTGVLYDRLGLGDLLTGGNAERVRGSVLIFSGLWGVVGVTDQLPPYRLSMGVKLPPLGALGAFWRKHLTTPLLEHAGDRLLVDCRSSAYAAAFKPSGETAERTVSVRVLRDTGSGEHAQRSVVSHMAKATRGEIARDMLAKGEDARTPAEFVTALNDLGYPTELTAPSRKGRPYTADIVLRDGTAPVSSS</sequence>
<proteinExistence type="predicted"/>
<dbReference type="OrthoDB" id="3210767at2"/>
<dbReference type="Proteomes" id="UP000317422">
    <property type="component" value="Unassembled WGS sequence"/>
</dbReference>
<organism evidence="2 3">
    <name type="scientific">Haloactinospora alba</name>
    <dbReference type="NCBI Taxonomy" id="405555"/>
    <lineage>
        <taxon>Bacteria</taxon>
        <taxon>Bacillati</taxon>
        <taxon>Actinomycetota</taxon>
        <taxon>Actinomycetes</taxon>
        <taxon>Streptosporangiales</taxon>
        <taxon>Nocardiopsidaceae</taxon>
        <taxon>Haloactinospora</taxon>
    </lineage>
</organism>
<reference evidence="2 3" key="1">
    <citation type="submission" date="2019-06" db="EMBL/GenBank/DDBJ databases">
        <title>Sequencing the genomes of 1000 actinobacteria strains.</title>
        <authorList>
            <person name="Klenk H.-P."/>
        </authorList>
    </citation>
    <scope>NUCLEOTIDE SEQUENCE [LARGE SCALE GENOMIC DNA]</scope>
    <source>
        <strain evidence="2 3">DSM 45015</strain>
    </source>
</reference>
<dbReference type="PANTHER" id="PTHR30283:SF4">
    <property type="entry name" value="PEROXIDE STRESS RESISTANCE PROTEIN YAAA"/>
    <property type="match status" value="1"/>
</dbReference>
<dbReference type="InterPro" id="IPR005583">
    <property type="entry name" value="YaaA"/>
</dbReference>
<keyword evidence="3" id="KW-1185">Reference proteome</keyword>
<dbReference type="NCBIfam" id="NF002545">
    <property type="entry name" value="PRK02101.2-3"/>
    <property type="match status" value="1"/>
</dbReference>
<gene>
    <name evidence="2" type="ORF">FHX37_2248</name>
</gene>
<dbReference type="PANTHER" id="PTHR30283">
    <property type="entry name" value="PEROXIDE STRESS RESPONSE PROTEIN YAAA"/>
    <property type="match status" value="1"/>
</dbReference>
<comment type="caution">
    <text evidence="2">The sequence shown here is derived from an EMBL/GenBank/DDBJ whole genome shotgun (WGS) entry which is preliminary data.</text>
</comment>